<keyword evidence="2" id="KW-1185">Reference proteome</keyword>
<protein>
    <submittedName>
        <fullName evidence="1">Uncharacterized protein</fullName>
    </submittedName>
</protein>
<dbReference type="EMBL" id="JWZT01004124">
    <property type="protein sequence ID" value="KII64676.1"/>
    <property type="molecule type" value="Genomic_DNA"/>
</dbReference>
<organism evidence="1 2">
    <name type="scientific">Thelohanellus kitauei</name>
    <name type="common">Myxosporean</name>
    <dbReference type="NCBI Taxonomy" id="669202"/>
    <lineage>
        <taxon>Eukaryota</taxon>
        <taxon>Metazoa</taxon>
        <taxon>Cnidaria</taxon>
        <taxon>Myxozoa</taxon>
        <taxon>Myxosporea</taxon>
        <taxon>Bivalvulida</taxon>
        <taxon>Platysporina</taxon>
        <taxon>Myxobolidae</taxon>
        <taxon>Thelohanellus</taxon>
    </lineage>
</organism>
<dbReference type="AlphaFoldDB" id="A0A0C2MCB3"/>
<name>A0A0C2MCB3_THEKT</name>
<sequence length="118" mass="13979">MNHAIAFFLTDFNCMILGKTNTEWRQIKASAVFIQNTKKFRPVLFDTIFSKLIRLVHKTDTCPLFRQMNYLSIRFQEFGFYETLHGPFFIIGCRNILNAFTKKLLTKKWHDHSATAHF</sequence>
<reference evidence="1 2" key="1">
    <citation type="journal article" date="2014" name="Genome Biol. Evol.">
        <title>The genome of the myxosporean Thelohanellus kitauei shows adaptations to nutrient acquisition within its fish host.</title>
        <authorList>
            <person name="Yang Y."/>
            <person name="Xiong J."/>
            <person name="Zhou Z."/>
            <person name="Huo F."/>
            <person name="Miao W."/>
            <person name="Ran C."/>
            <person name="Liu Y."/>
            <person name="Zhang J."/>
            <person name="Feng J."/>
            <person name="Wang M."/>
            <person name="Wang M."/>
            <person name="Wang L."/>
            <person name="Yao B."/>
        </authorList>
    </citation>
    <scope>NUCLEOTIDE SEQUENCE [LARGE SCALE GENOMIC DNA]</scope>
    <source>
        <strain evidence="1">Wuqing</strain>
    </source>
</reference>
<proteinExistence type="predicted"/>
<accession>A0A0C2MCB3</accession>
<dbReference type="Proteomes" id="UP000031668">
    <property type="component" value="Unassembled WGS sequence"/>
</dbReference>
<comment type="caution">
    <text evidence="1">The sequence shown here is derived from an EMBL/GenBank/DDBJ whole genome shotgun (WGS) entry which is preliminary data.</text>
</comment>
<evidence type="ECO:0000313" key="2">
    <source>
        <dbReference type="Proteomes" id="UP000031668"/>
    </source>
</evidence>
<evidence type="ECO:0000313" key="1">
    <source>
        <dbReference type="EMBL" id="KII64676.1"/>
    </source>
</evidence>
<gene>
    <name evidence="1" type="ORF">RF11_06609</name>
</gene>